<dbReference type="SUPFAM" id="SSF49373">
    <property type="entry name" value="Invasin/intimin cell-adhesion fragments"/>
    <property type="match status" value="1"/>
</dbReference>
<keyword evidence="2" id="KW-1185">Reference proteome</keyword>
<protein>
    <submittedName>
        <fullName evidence="1">Uncharacterized protein</fullName>
    </submittedName>
</protein>
<proteinExistence type="predicted"/>
<comment type="caution">
    <text evidence="1">The sequence shown here is derived from an EMBL/GenBank/DDBJ whole genome shotgun (WGS) entry which is preliminary data.</text>
</comment>
<dbReference type="Proteomes" id="UP000247932">
    <property type="component" value="Unassembled WGS sequence"/>
</dbReference>
<reference evidence="1 2" key="1">
    <citation type="submission" date="2018-05" db="EMBL/GenBank/DDBJ databases">
        <title>Reference genomes for bee gut microbiota database.</title>
        <authorList>
            <person name="Ellegaard K.M."/>
        </authorList>
    </citation>
    <scope>NUCLEOTIDE SEQUENCE [LARGE SCALE GENOMIC DNA]</scope>
    <source>
        <strain evidence="1 2">ESL0182</strain>
    </source>
</reference>
<evidence type="ECO:0000313" key="1">
    <source>
        <dbReference type="EMBL" id="PXZ05188.1"/>
    </source>
</evidence>
<dbReference type="AlphaFoldDB" id="A0A2V4EKY7"/>
<evidence type="ECO:0000313" key="2">
    <source>
        <dbReference type="Proteomes" id="UP000247932"/>
    </source>
</evidence>
<accession>A0A2V4EKY7</accession>
<dbReference type="RefSeq" id="WP_110434126.1">
    <property type="nucleotide sequence ID" value="NZ_QGLR01000013.1"/>
</dbReference>
<sequence>MTLCILTVSQKSHALTAHTINIIVGSKPKVVDITAAAKKHGFILNGVFYSSSTHNLSDTNINEFDGFTKLSDFIIKNYTANDLDNSSNYDDAEGDSISHSQPFAVGQTIYQWFDNNGIRIADSDKLNIIGCGSGYAMPLTLTITTSVKTYSEYGNPNESEAVAITKLYKIASKSKLCYAKPYSTESKSGYQWVGINSADGYNWNDPNFSQPNPNNGGGYSVDYVPNWGYKANPAASSGKIFPTTGFSGAKFQLVMTGAQTDYEFSIPVNPGGNVSVDDQGYITLNDKPTGAVTINAKLIRDNNIVHQYTFDVTRMWVVPHNGKYTYDQAVQICNGQDNMLTMADLSNSPRSYDYYNLTSADHISNSYTRKIGDSVFGEWGWATKNSYPDSNWREDPIDTATFSGRYWTKEINKTDSQWGFVVHCHDGYVVSYSFRLIGSMYNSSYANVVCKK</sequence>
<dbReference type="InterPro" id="IPR008964">
    <property type="entry name" value="Invasin/intimin_cell_adhesion"/>
</dbReference>
<organism evidence="1 2">
    <name type="scientific">Gilliamella apicola</name>
    <dbReference type="NCBI Taxonomy" id="1196095"/>
    <lineage>
        <taxon>Bacteria</taxon>
        <taxon>Pseudomonadati</taxon>
        <taxon>Pseudomonadota</taxon>
        <taxon>Gammaproteobacteria</taxon>
        <taxon>Orbales</taxon>
        <taxon>Orbaceae</taxon>
        <taxon>Gilliamella</taxon>
    </lineage>
</organism>
<gene>
    <name evidence="1" type="ORF">DKK70_11400</name>
</gene>
<name>A0A2V4EKY7_9GAMM</name>
<dbReference type="OrthoDB" id="7067204at2"/>
<dbReference type="Gene3D" id="2.60.40.1080">
    <property type="match status" value="1"/>
</dbReference>
<dbReference type="EMBL" id="QGLR01000013">
    <property type="protein sequence ID" value="PXZ05188.1"/>
    <property type="molecule type" value="Genomic_DNA"/>
</dbReference>